<evidence type="ECO:0000313" key="2">
    <source>
        <dbReference type="Proteomes" id="UP000823388"/>
    </source>
</evidence>
<organism evidence="1 2">
    <name type="scientific">Panicum virgatum</name>
    <name type="common">Blackwell switchgrass</name>
    <dbReference type="NCBI Taxonomy" id="38727"/>
    <lineage>
        <taxon>Eukaryota</taxon>
        <taxon>Viridiplantae</taxon>
        <taxon>Streptophyta</taxon>
        <taxon>Embryophyta</taxon>
        <taxon>Tracheophyta</taxon>
        <taxon>Spermatophyta</taxon>
        <taxon>Magnoliopsida</taxon>
        <taxon>Liliopsida</taxon>
        <taxon>Poales</taxon>
        <taxon>Poaceae</taxon>
        <taxon>PACMAD clade</taxon>
        <taxon>Panicoideae</taxon>
        <taxon>Panicodae</taxon>
        <taxon>Paniceae</taxon>
        <taxon>Panicinae</taxon>
        <taxon>Panicum</taxon>
        <taxon>Panicum sect. Hiantes</taxon>
    </lineage>
</organism>
<reference evidence="1" key="1">
    <citation type="submission" date="2020-05" db="EMBL/GenBank/DDBJ databases">
        <title>WGS assembly of Panicum virgatum.</title>
        <authorList>
            <person name="Lovell J.T."/>
            <person name="Jenkins J."/>
            <person name="Shu S."/>
            <person name="Juenger T.E."/>
            <person name="Schmutz J."/>
        </authorList>
    </citation>
    <scope>NUCLEOTIDE SEQUENCE</scope>
    <source>
        <strain evidence="1">AP13</strain>
    </source>
</reference>
<comment type="caution">
    <text evidence="1">The sequence shown here is derived from an EMBL/GenBank/DDBJ whole genome shotgun (WGS) entry which is preliminary data.</text>
</comment>
<proteinExistence type="predicted"/>
<name>A0A8T0SCV0_PANVG</name>
<sequence>MGLNGKPPTTRAAKKKCIGCGPSDSPAPPARRACRLMPAELVSAPVDRRRGARDAAADARRVAAQYRQDRLLSLVSELRSPLRRQVFIPASAATDTTCPCLFIQQLHVACCLAFVEASMQRESATSKR</sequence>
<accession>A0A8T0SCV0</accession>
<dbReference type="EMBL" id="CM029045">
    <property type="protein sequence ID" value="KAG2595284.1"/>
    <property type="molecule type" value="Genomic_DNA"/>
</dbReference>
<dbReference type="AlphaFoldDB" id="A0A8T0SCV0"/>
<protein>
    <submittedName>
        <fullName evidence="1">Uncharacterized protein</fullName>
    </submittedName>
</protein>
<gene>
    <name evidence="1" type="ORF">PVAP13_5KG063787</name>
</gene>
<evidence type="ECO:0000313" key="1">
    <source>
        <dbReference type="EMBL" id="KAG2595284.1"/>
    </source>
</evidence>
<dbReference type="Proteomes" id="UP000823388">
    <property type="component" value="Chromosome 5K"/>
</dbReference>
<keyword evidence="2" id="KW-1185">Reference proteome</keyword>